<feature type="binding site" evidence="3">
    <location>
        <begin position="355"/>
        <end position="359"/>
    </location>
    <ligand>
        <name>ATP</name>
        <dbReference type="ChEBI" id="CHEBI:30616"/>
    </ligand>
</feature>
<evidence type="ECO:0000313" key="7">
    <source>
        <dbReference type="Proteomes" id="UP001526225"/>
    </source>
</evidence>
<dbReference type="EC" id="5.6.2.3" evidence="3"/>
<dbReference type="SMART" id="SM00382">
    <property type="entry name" value="AAA"/>
    <property type="match status" value="1"/>
</dbReference>
<dbReference type="EMBL" id="JAOZFE010000001">
    <property type="protein sequence ID" value="MCW0952680.1"/>
    <property type="molecule type" value="Genomic_DNA"/>
</dbReference>
<feature type="region of interest" description="Disordered" evidence="4">
    <location>
        <begin position="758"/>
        <end position="798"/>
    </location>
</feature>
<comment type="caution">
    <text evidence="6">The sequence shown here is derived from an EMBL/GenBank/DDBJ whole genome shotgun (WGS) entry which is preliminary data.</text>
</comment>
<dbReference type="Pfam" id="PF18335">
    <property type="entry name" value="SH3_13"/>
    <property type="match status" value="1"/>
</dbReference>
<reference evidence="6 7" key="1">
    <citation type="submission" date="2022-10" db="EMBL/GenBank/DDBJ databases">
        <title>Weissella fermenti sp. nov., isolated from fermented cabbage.</title>
        <authorList>
            <person name="Lee J.K."/>
            <person name="Baek J.H."/>
            <person name="Choi D.G."/>
            <person name="Kim J.M."/>
            <person name="Jeon C.O."/>
        </authorList>
    </citation>
    <scope>NUCLEOTIDE SEQUENCE [LARGE SCALE GENOMIC DNA]</scope>
    <source>
        <strain evidence="6 7">KACC 18534</strain>
    </source>
</reference>
<gene>
    <name evidence="3" type="primary">recD2</name>
    <name evidence="6" type="ORF">OIT44_01130</name>
</gene>
<dbReference type="SUPFAM" id="SSF52540">
    <property type="entry name" value="P-loop containing nucleoside triphosphate hydrolases"/>
    <property type="match status" value="2"/>
</dbReference>
<dbReference type="InterPro" id="IPR003593">
    <property type="entry name" value="AAA+_ATPase"/>
</dbReference>
<dbReference type="NCBIfam" id="TIGR01448">
    <property type="entry name" value="recD_rel"/>
    <property type="match status" value="1"/>
</dbReference>
<evidence type="ECO:0000256" key="4">
    <source>
        <dbReference type="SAM" id="MobiDB-lite"/>
    </source>
</evidence>
<evidence type="ECO:0000256" key="2">
    <source>
        <dbReference type="ARBA" id="ARBA00022840"/>
    </source>
</evidence>
<dbReference type="Pfam" id="PF14490">
    <property type="entry name" value="HHH_RecD2"/>
    <property type="match status" value="1"/>
</dbReference>
<comment type="function">
    <text evidence="3">DNA-dependent ATPase and ATP-dependent 5'-3' DNA helicase. Has no activity on blunt DNA or DNA with 3'-overhangs, requires at least 10 bases of 5'-ssDNA for helicase activity.</text>
</comment>
<comment type="similarity">
    <text evidence="3">Belongs to the RecD family. RecD2 subfamily.</text>
</comment>
<feature type="domain" description="AAA+ ATPase" evidence="5">
    <location>
        <begin position="344"/>
        <end position="502"/>
    </location>
</feature>
<dbReference type="Pfam" id="PF23139">
    <property type="entry name" value="OB_YrrC"/>
    <property type="match status" value="1"/>
</dbReference>
<dbReference type="Pfam" id="PF13245">
    <property type="entry name" value="AAA_19"/>
    <property type="match status" value="1"/>
</dbReference>
<dbReference type="Gene3D" id="1.10.10.2220">
    <property type="match status" value="1"/>
</dbReference>
<dbReference type="CDD" id="cd17933">
    <property type="entry name" value="DEXSc_RecD-like"/>
    <property type="match status" value="1"/>
</dbReference>
<sequence>MTGDATQATVQGRVEHIVFAAQDSFFKILAIEVDDNNFDYDDTVLTVTGNFGDIQVDGEYEFFGRLTTHAKYGRQFIADNYQRISTGTISGLVQYLSSERFKGIGEATAQKIVDELGINAVELILDDMSVLDTLDVSDKVKKTLYQQLQQSDGMERAIYALNTFGFGTTMATKIYEKYQLETLQVLKANPYQLVQDIDGVSFKRIDQMAQEQGIAFDDERRIRAAVIAALNAVTFDSGDTFIDVNQLKQATQRLLGSRVSAEQIEDAFENLLANEYIVQEGEHVYIEAIYEAEKTIAQKMLRMTKYNKVSFDRKTVVKELGIVEGNNKFAYDEDQKEAIISALTNRLFILTGGPGTGKTTIVNAIVSTYKRLLRAEGMKEDAVQANILLAAPTGRAAKRLSEATGMPASTIHRLLGITGRENLDALDIEQLEGRLLVIDEMSMVDTQLFALLVEAIAANMHVILVGDKDQLPSVGPGRVFYDLLASGLLSYRELEIIHRQGKGSTIIELANEVKQGRLPGNLTERQPDRSFFPASGNQVRDIVQKIAETWQKRGFSVADMQILSPMYRSAAGVTELNEVAQEIFNPLTPKKREIVIKTGEAPTSFRVGDKVMQTANDPENNVFNGDIGYIKTIMYAKDKENDAKEDMVTVEFDTGFVDYPRQNLIQLRLAYATTIHKAQGAEYKLVIMPMINAFSRMLQRNLLYTGLTRASESLVLIGETSAFVQAAQTEGIKRQTTLKERLLQSDLGEVVEVASTPKKVEQPKVAQPSASEEQTKTERPQSVERNVEQVKTQPATSAPEAEYQGLLTAEIIMAEIIDPNIGMMGMTPSDFKDV</sequence>
<keyword evidence="1 3" id="KW-0547">Nucleotide-binding</keyword>
<feature type="compositionally biased region" description="Basic and acidic residues" evidence="4">
    <location>
        <begin position="773"/>
        <end position="788"/>
    </location>
</feature>
<protein>
    <recommendedName>
        <fullName evidence="3">ATP-dependent RecD2 DNA helicase</fullName>
        <ecNumber evidence="3">5.6.2.3</ecNumber>
    </recommendedName>
    <alternativeName>
        <fullName evidence="3">DNA 5'-3' helicase subunit RecD2</fullName>
    </alternativeName>
</protein>
<dbReference type="InterPro" id="IPR055446">
    <property type="entry name" value="RecD2_N_OB"/>
</dbReference>
<dbReference type="PANTHER" id="PTHR43788">
    <property type="entry name" value="DNA2/NAM7 HELICASE FAMILY MEMBER"/>
    <property type="match status" value="1"/>
</dbReference>
<keyword evidence="3" id="KW-0378">Hydrolase</keyword>
<keyword evidence="3" id="KW-0347">Helicase</keyword>
<evidence type="ECO:0000256" key="3">
    <source>
        <dbReference type="HAMAP-Rule" id="MF_01488"/>
    </source>
</evidence>
<organism evidence="6 7">
    <name type="scientific">Weissella ceti</name>
    <dbReference type="NCBI Taxonomy" id="759620"/>
    <lineage>
        <taxon>Bacteria</taxon>
        <taxon>Bacillati</taxon>
        <taxon>Bacillota</taxon>
        <taxon>Bacilli</taxon>
        <taxon>Lactobacillales</taxon>
        <taxon>Lactobacillaceae</taxon>
        <taxon>Weissella</taxon>
    </lineage>
</organism>
<dbReference type="PANTHER" id="PTHR43788:SF6">
    <property type="entry name" value="DNA HELICASE B"/>
    <property type="match status" value="1"/>
</dbReference>
<dbReference type="Proteomes" id="UP001526225">
    <property type="component" value="Unassembled WGS sequence"/>
</dbReference>
<dbReference type="InterPro" id="IPR006345">
    <property type="entry name" value="RecD2"/>
</dbReference>
<dbReference type="HAMAP" id="MF_01488">
    <property type="entry name" value="RecD2"/>
    <property type="match status" value="1"/>
</dbReference>
<dbReference type="InterPro" id="IPR041451">
    <property type="entry name" value="RecD2_SH13"/>
</dbReference>
<accession>A0ABT3E2N7</accession>
<dbReference type="Pfam" id="PF13538">
    <property type="entry name" value="UvrD_C_2"/>
    <property type="match status" value="1"/>
</dbReference>
<dbReference type="CDD" id="cd18809">
    <property type="entry name" value="SF1_C_RecD"/>
    <property type="match status" value="1"/>
</dbReference>
<name>A0ABT3E2N7_9LACO</name>
<dbReference type="InterPro" id="IPR027417">
    <property type="entry name" value="P-loop_NTPase"/>
</dbReference>
<dbReference type="RefSeq" id="WP_213409288.1">
    <property type="nucleotide sequence ID" value="NZ_CP074441.1"/>
</dbReference>
<dbReference type="InterPro" id="IPR027785">
    <property type="entry name" value="UvrD-like_helicase_C"/>
</dbReference>
<dbReference type="InterPro" id="IPR029493">
    <property type="entry name" value="RecD2-like_HHH"/>
</dbReference>
<proteinExistence type="inferred from homology"/>
<comment type="catalytic activity">
    <reaction evidence="3">
        <text>ATP + H2O = ADP + phosphate + H(+)</text>
        <dbReference type="Rhea" id="RHEA:13065"/>
        <dbReference type="ChEBI" id="CHEBI:15377"/>
        <dbReference type="ChEBI" id="CHEBI:15378"/>
        <dbReference type="ChEBI" id="CHEBI:30616"/>
        <dbReference type="ChEBI" id="CHEBI:43474"/>
        <dbReference type="ChEBI" id="CHEBI:456216"/>
        <dbReference type="EC" id="5.6.2.3"/>
    </reaction>
</comment>
<evidence type="ECO:0000256" key="1">
    <source>
        <dbReference type="ARBA" id="ARBA00022741"/>
    </source>
</evidence>
<keyword evidence="3" id="KW-0238">DNA-binding</keyword>
<dbReference type="InterPro" id="IPR050534">
    <property type="entry name" value="Coronavir_polyprotein_1ab"/>
</dbReference>
<dbReference type="Gene3D" id="3.40.50.300">
    <property type="entry name" value="P-loop containing nucleotide triphosphate hydrolases"/>
    <property type="match status" value="2"/>
</dbReference>
<evidence type="ECO:0000259" key="5">
    <source>
        <dbReference type="SMART" id="SM00382"/>
    </source>
</evidence>
<keyword evidence="3" id="KW-0413">Isomerase</keyword>
<evidence type="ECO:0000313" key="6">
    <source>
        <dbReference type="EMBL" id="MCW0952680.1"/>
    </source>
</evidence>
<dbReference type="Gene3D" id="2.30.30.940">
    <property type="match status" value="1"/>
</dbReference>
<keyword evidence="2 3" id="KW-0067">ATP-binding</keyword>
<keyword evidence="7" id="KW-1185">Reference proteome</keyword>